<dbReference type="Proteomes" id="UP001157017">
    <property type="component" value="Unassembled WGS sequence"/>
</dbReference>
<comment type="caution">
    <text evidence="6">The sequence shown here is derived from an EMBL/GenBank/DDBJ whole genome shotgun (WGS) entry which is preliminary data.</text>
</comment>
<evidence type="ECO:0000256" key="3">
    <source>
        <dbReference type="ARBA" id="ARBA00023002"/>
    </source>
</evidence>
<accession>A0ABQ6JDM7</accession>
<dbReference type="InterPro" id="IPR036661">
    <property type="entry name" value="Luciferase-like_sf"/>
</dbReference>
<dbReference type="Gene3D" id="3.20.20.30">
    <property type="entry name" value="Luciferase-like domain"/>
    <property type="match status" value="1"/>
</dbReference>
<proteinExistence type="predicted"/>
<evidence type="ECO:0000256" key="2">
    <source>
        <dbReference type="ARBA" id="ARBA00022643"/>
    </source>
</evidence>
<keyword evidence="2" id="KW-0288">FMN</keyword>
<dbReference type="InterPro" id="IPR011251">
    <property type="entry name" value="Luciferase-like_dom"/>
</dbReference>
<dbReference type="PANTHER" id="PTHR42847:SF8">
    <property type="entry name" value="CONSERVED PROTEIN"/>
    <property type="match status" value="1"/>
</dbReference>
<keyword evidence="7" id="KW-1185">Reference proteome</keyword>
<dbReference type="SUPFAM" id="SSF51679">
    <property type="entry name" value="Bacterial luciferase-like"/>
    <property type="match status" value="1"/>
</dbReference>
<evidence type="ECO:0000256" key="4">
    <source>
        <dbReference type="ARBA" id="ARBA00023033"/>
    </source>
</evidence>
<evidence type="ECO:0000259" key="5">
    <source>
        <dbReference type="Pfam" id="PF00296"/>
    </source>
</evidence>
<name>A0ABQ6JDM7_9ACTN</name>
<keyword evidence="4" id="KW-0503">Monooxygenase</keyword>
<sequence length="98" mass="11103">MADPVTHQQHRPVRIGVRLHPQHAEWSDIRRAVVAAEEAGVDIAFNWDHFYPLYGEPEGKHFECWTMLAAWAEVTERVEIGALVTCNSLPQPRACSPT</sequence>
<evidence type="ECO:0000313" key="7">
    <source>
        <dbReference type="Proteomes" id="UP001157017"/>
    </source>
</evidence>
<feature type="domain" description="Luciferase-like" evidence="5">
    <location>
        <begin position="13"/>
        <end position="87"/>
    </location>
</feature>
<dbReference type="EMBL" id="BSUZ01000001">
    <property type="protein sequence ID" value="GMA84940.1"/>
    <property type="molecule type" value="Genomic_DNA"/>
</dbReference>
<dbReference type="InterPro" id="IPR050172">
    <property type="entry name" value="SsuD_RutA_monooxygenase"/>
</dbReference>
<dbReference type="PANTHER" id="PTHR42847">
    <property type="entry name" value="ALKANESULFONATE MONOOXYGENASE"/>
    <property type="match status" value="1"/>
</dbReference>
<keyword evidence="1" id="KW-0285">Flavoprotein</keyword>
<organism evidence="6 7">
    <name type="scientific">Angustibacter aerolatus</name>
    <dbReference type="NCBI Taxonomy" id="1162965"/>
    <lineage>
        <taxon>Bacteria</taxon>
        <taxon>Bacillati</taxon>
        <taxon>Actinomycetota</taxon>
        <taxon>Actinomycetes</taxon>
        <taxon>Kineosporiales</taxon>
        <taxon>Kineosporiaceae</taxon>
    </lineage>
</organism>
<protein>
    <recommendedName>
        <fullName evidence="5">Luciferase-like domain-containing protein</fullName>
    </recommendedName>
</protein>
<dbReference type="Pfam" id="PF00296">
    <property type="entry name" value="Bac_luciferase"/>
    <property type="match status" value="1"/>
</dbReference>
<gene>
    <name evidence="6" type="ORF">GCM10025868_01900</name>
</gene>
<keyword evidence="3" id="KW-0560">Oxidoreductase</keyword>
<evidence type="ECO:0000256" key="1">
    <source>
        <dbReference type="ARBA" id="ARBA00022630"/>
    </source>
</evidence>
<reference evidence="7" key="1">
    <citation type="journal article" date="2019" name="Int. J. Syst. Evol. Microbiol.">
        <title>The Global Catalogue of Microorganisms (GCM) 10K type strain sequencing project: providing services to taxonomists for standard genome sequencing and annotation.</title>
        <authorList>
            <consortium name="The Broad Institute Genomics Platform"/>
            <consortium name="The Broad Institute Genome Sequencing Center for Infectious Disease"/>
            <person name="Wu L."/>
            <person name="Ma J."/>
        </authorList>
    </citation>
    <scope>NUCLEOTIDE SEQUENCE [LARGE SCALE GENOMIC DNA]</scope>
    <source>
        <strain evidence="7">NBRC 108730</strain>
    </source>
</reference>
<evidence type="ECO:0000313" key="6">
    <source>
        <dbReference type="EMBL" id="GMA84940.1"/>
    </source>
</evidence>